<name>A0A3L8Q0S7_9GAMM</name>
<gene>
    <name evidence="4" type="ORF">D5018_06040</name>
</gene>
<keyword evidence="5" id="KW-1185">Reference proteome</keyword>
<evidence type="ECO:0000256" key="1">
    <source>
        <dbReference type="ARBA" id="ARBA00022737"/>
    </source>
</evidence>
<evidence type="ECO:0000256" key="3">
    <source>
        <dbReference type="PROSITE-ProRule" id="PRU00023"/>
    </source>
</evidence>
<evidence type="ECO:0000313" key="4">
    <source>
        <dbReference type="EMBL" id="RLV60659.1"/>
    </source>
</evidence>
<dbReference type="EMBL" id="QZEI01000013">
    <property type="protein sequence ID" value="RLV60659.1"/>
    <property type="molecule type" value="Genomic_DNA"/>
</dbReference>
<feature type="repeat" description="ANK" evidence="3">
    <location>
        <begin position="157"/>
        <end position="189"/>
    </location>
</feature>
<proteinExistence type="predicted"/>
<dbReference type="Proteomes" id="UP000281474">
    <property type="component" value="Unassembled WGS sequence"/>
</dbReference>
<dbReference type="PROSITE" id="PS50297">
    <property type="entry name" value="ANK_REP_REGION"/>
    <property type="match status" value="4"/>
</dbReference>
<dbReference type="RefSeq" id="WP_121838109.1">
    <property type="nucleotide sequence ID" value="NZ_ML014762.1"/>
</dbReference>
<dbReference type="AlphaFoldDB" id="A0A3L8Q0S7"/>
<accession>A0A3L8Q0S7</accession>
<protein>
    <submittedName>
        <fullName evidence="4">Ankyrin repeat domain-containing protein</fullName>
    </submittedName>
</protein>
<organism evidence="4 5">
    <name type="scientific">Parashewanella curva</name>
    <dbReference type="NCBI Taxonomy" id="2338552"/>
    <lineage>
        <taxon>Bacteria</taxon>
        <taxon>Pseudomonadati</taxon>
        <taxon>Pseudomonadota</taxon>
        <taxon>Gammaproteobacteria</taxon>
        <taxon>Alteromonadales</taxon>
        <taxon>Shewanellaceae</taxon>
        <taxon>Parashewanella</taxon>
    </lineage>
</organism>
<sequence>MALCISSKECVRLGIDNHDSLHLPQDVLSQLKCPQKNKLVIRVGTSNGGMLLGYHFEYKEHPCDLRLSEWFMEYTEPSVARAAVSSFKYAVCCISSSGYKPLLQNEPDKIQSKLIKAVKDKYFERKSLFWDSCREGNHKQLNKQLALGVNLNHRNRTGVSGLHLAAEAGHLKCVKLLIRNGANINAKTFDKHQTPLYLACCQNKFEVVQYLLKQGANPSIPRIKGRTPLMITVFHSRVICFDILLDTNLPLEQKDSEGSTALHYAVNIGQYHRARSLLERGANPNCVDCDGETPLFDAVHDENIAMVKLLIDFGANPLFNDRGVELIGYAAYCSRKDIFLSLLNPLNARDRNWYINLYKFLYCMSVKPEAPNILTIKKCHFGDDYFERSEGGKVQEIHKWILYLKRPSLGPVVGKLKAWEAFV</sequence>
<dbReference type="Gene3D" id="1.25.40.20">
    <property type="entry name" value="Ankyrin repeat-containing domain"/>
    <property type="match status" value="2"/>
</dbReference>
<dbReference type="PROSITE" id="PS50088">
    <property type="entry name" value="ANK_REPEAT"/>
    <property type="match status" value="4"/>
</dbReference>
<dbReference type="PANTHER" id="PTHR24198:SF165">
    <property type="entry name" value="ANKYRIN REPEAT-CONTAINING PROTEIN-RELATED"/>
    <property type="match status" value="1"/>
</dbReference>
<keyword evidence="1" id="KW-0677">Repeat</keyword>
<dbReference type="SUPFAM" id="SSF48403">
    <property type="entry name" value="Ankyrin repeat"/>
    <property type="match status" value="1"/>
</dbReference>
<dbReference type="OrthoDB" id="325351at2"/>
<dbReference type="Pfam" id="PF12796">
    <property type="entry name" value="Ank_2"/>
    <property type="match status" value="2"/>
</dbReference>
<feature type="repeat" description="ANK" evidence="3">
    <location>
        <begin position="191"/>
        <end position="223"/>
    </location>
</feature>
<keyword evidence="2 3" id="KW-0040">ANK repeat</keyword>
<dbReference type="InterPro" id="IPR002110">
    <property type="entry name" value="Ankyrin_rpt"/>
</dbReference>
<dbReference type="PANTHER" id="PTHR24198">
    <property type="entry name" value="ANKYRIN REPEAT AND PROTEIN KINASE DOMAIN-CONTAINING PROTEIN"/>
    <property type="match status" value="1"/>
</dbReference>
<reference evidence="4 5" key="1">
    <citation type="submission" date="2018-09" db="EMBL/GenBank/DDBJ databases">
        <title>Phylogeny of the Shewanellaceae, and recommendation for two new genera, Pseudoshewanella and Parashewanella.</title>
        <authorList>
            <person name="Wang G."/>
        </authorList>
    </citation>
    <scope>NUCLEOTIDE SEQUENCE [LARGE SCALE GENOMIC DNA]</scope>
    <source>
        <strain evidence="4 5">C51</strain>
    </source>
</reference>
<feature type="repeat" description="ANK" evidence="3">
    <location>
        <begin position="257"/>
        <end position="289"/>
    </location>
</feature>
<evidence type="ECO:0000313" key="5">
    <source>
        <dbReference type="Proteomes" id="UP000281474"/>
    </source>
</evidence>
<dbReference type="SMART" id="SM00248">
    <property type="entry name" value="ANK"/>
    <property type="match status" value="5"/>
</dbReference>
<feature type="repeat" description="ANK" evidence="3">
    <location>
        <begin position="290"/>
        <end position="322"/>
    </location>
</feature>
<evidence type="ECO:0000256" key="2">
    <source>
        <dbReference type="ARBA" id="ARBA00023043"/>
    </source>
</evidence>
<dbReference type="InterPro" id="IPR036770">
    <property type="entry name" value="Ankyrin_rpt-contain_sf"/>
</dbReference>
<comment type="caution">
    <text evidence="4">The sequence shown here is derived from an EMBL/GenBank/DDBJ whole genome shotgun (WGS) entry which is preliminary data.</text>
</comment>